<dbReference type="Gene3D" id="3.90.1720.10">
    <property type="entry name" value="endopeptidase domain like (from Nostoc punctiforme)"/>
    <property type="match status" value="1"/>
</dbReference>
<evidence type="ECO:0000313" key="3">
    <source>
        <dbReference type="Proteomes" id="UP000054977"/>
    </source>
</evidence>
<evidence type="ECO:0000313" key="2">
    <source>
        <dbReference type="EMBL" id="SAL65816.1"/>
    </source>
</evidence>
<proteinExistence type="predicted"/>
<accession>A0A158JAF0</accession>
<reference evidence="2" key="1">
    <citation type="submission" date="2016-01" db="EMBL/GenBank/DDBJ databases">
        <authorList>
            <person name="Peeters C."/>
        </authorList>
    </citation>
    <scope>NUCLEOTIDE SEQUENCE [LARGE SCALE GENOMIC DNA]</scope>
    <source>
        <strain evidence="2">LMG 22934</strain>
    </source>
</reference>
<name>A0A158JAF0_9BURK</name>
<keyword evidence="3" id="KW-1185">Reference proteome</keyword>
<evidence type="ECO:0000256" key="1">
    <source>
        <dbReference type="SAM" id="MobiDB-lite"/>
    </source>
</evidence>
<dbReference type="Proteomes" id="UP000054977">
    <property type="component" value="Unassembled WGS sequence"/>
</dbReference>
<comment type="caution">
    <text evidence="2">The sequence shown here is derived from an EMBL/GenBank/DDBJ whole genome shotgun (WGS) entry which is preliminary data.</text>
</comment>
<dbReference type="RefSeq" id="WP_087670770.1">
    <property type="nucleotide sequence ID" value="NZ_FCNW02000071.1"/>
</dbReference>
<dbReference type="OrthoDB" id="9798982at2"/>
<sequence>MPNAADVQWFKDQFQSAAEPSLTGTPLTIDLITALACQETGEVWPILRKKGLPVADILRLCVGDTIDASGGRGAFPKTKADLLREPQGQAIFTLAHDALVEMAQHIPAYAQVARKPDKFCHGFGMFQRDLQFFKNDPDYFLNRNYAQFASTLGQCIDELKRALKKLGFDTRTSLSDLQLAAVGIAYNTGRFIPSKGLKQGFFDGSRFYGELLFDFIQLAHTVAPQARAPALPPAADGAALLPLASPVTAQGTRFRVLTQDGMLRLRKAPEVSDPPQANVIAHLPVGHLVRAVTGKRVKGFLDVETSLSGALLRGFASAKFLEPEAQDTDVPVTDAEAAPPSTGIVAVYMPRKSGVTKRTGPANAHSLNEPRQPGRSGTTPAQLCDELTAIIAWLAVDDPACQRYQPHSGLTFCNIYAHDYCHLAGVYLPRVWWTGKPLTLLAQGKPVEPLYGDTIAEVRANDLFRWLRDFGIPFGWRQTGTLTKLQQAANQGGIGVIVARRKEDGKSGHIVMIVPETQEQTARRGADGEVIAPLQSQAGASNFQYGRGRANWWNGEEFAESAFWIHA</sequence>
<feature type="region of interest" description="Disordered" evidence="1">
    <location>
        <begin position="355"/>
        <end position="379"/>
    </location>
</feature>
<organism evidence="2 3">
    <name type="scientific">Caballeronia humi</name>
    <dbReference type="NCBI Taxonomy" id="326474"/>
    <lineage>
        <taxon>Bacteria</taxon>
        <taxon>Pseudomonadati</taxon>
        <taxon>Pseudomonadota</taxon>
        <taxon>Betaproteobacteria</taxon>
        <taxon>Burkholderiales</taxon>
        <taxon>Burkholderiaceae</taxon>
        <taxon>Caballeronia</taxon>
    </lineage>
</organism>
<dbReference type="AlphaFoldDB" id="A0A158JAF0"/>
<protein>
    <submittedName>
        <fullName evidence="2">Uncharacterized protein</fullName>
    </submittedName>
</protein>
<gene>
    <name evidence="2" type="ORF">AWB65_06242</name>
</gene>
<dbReference type="EMBL" id="FCNW02000071">
    <property type="protein sequence ID" value="SAL65816.1"/>
    <property type="molecule type" value="Genomic_DNA"/>
</dbReference>